<sequence>MTGCIQAAYLKAGQDFQVFSKLLPEILAYNNLPNIKIPPSWLGKQQPPSPPPTPNAPPPHPTSLLLQPHPQSPQPLNHKQLVATHHALTPTTTLQICLHANVEVPPPHQSGAQKPWPPPRHHQTDQGRPLRGPQ</sequence>
<feature type="region of interest" description="Disordered" evidence="1">
    <location>
        <begin position="37"/>
        <end position="77"/>
    </location>
</feature>
<organism evidence="2 3">
    <name type="scientific">Petrolisthes cinctipes</name>
    <name type="common">Flat porcelain crab</name>
    <dbReference type="NCBI Taxonomy" id="88211"/>
    <lineage>
        <taxon>Eukaryota</taxon>
        <taxon>Metazoa</taxon>
        <taxon>Ecdysozoa</taxon>
        <taxon>Arthropoda</taxon>
        <taxon>Crustacea</taxon>
        <taxon>Multicrustacea</taxon>
        <taxon>Malacostraca</taxon>
        <taxon>Eumalacostraca</taxon>
        <taxon>Eucarida</taxon>
        <taxon>Decapoda</taxon>
        <taxon>Pleocyemata</taxon>
        <taxon>Anomura</taxon>
        <taxon>Galatheoidea</taxon>
        <taxon>Porcellanidae</taxon>
        <taxon>Petrolisthes</taxon>
    </lineage>
</organism>
<evidence type="ECO:0000313" key="3">
    <source>
        <dbReference type="Proteomes" id="UP001286313"/>
    </source>
</evidence>
<dbReference type="EMBL" id="JAWQEG010001267">
    <property type="protein sequence ID" value="KAK3881003.1"/>
    <property type="molecule type" value="Genomic_DNA"/>
</dbReference>
<evidence type="ECO:0000313" key="2">
    <source>
        <dbReference type="EMBL" id="KAK3881003.1"/>
    </source>
</evidence>
<feature type="compositionally biased region" description="Pro residues" evidence="1">
    <location>
        <begin position="47"/>
        <end position="61"/>
    </location>
</feature>
<feature type="region of interest" description="Disordered" evidence="1">
    <location>
        <begin position="99"/>
        <end position="134"/>
    </location>
</feature>
<comment type="caution">
    <text evidence="2">The sequence shown here is derived from an EMBL/GenBank/DDBJ whole genome shotgun (WGS) entry which is preliminary data.</text>
</comment>
<protein>
    <submittedName>
        <fullName evidence="2">Uncharacterized protein</fullName>
    </submittedName>
</protein>
<evidence type="ECO:0000256" key="1">
    <source>
        <dbReference type="SAM" id="MobiDB-lite"/>
    </source>
</evidence>
<dbReference type="Proteomes" id="UP001286313">
    <property type="component" value="Unassembled WGS sequence"/>
</dbReference>
<gene>
    <name evidence="2" type="ORF">Pcinc_014552</name>
</gene>
<accession>A0AAE1KRA6</accession>
<dbReference type="AlphaFoldDB" id="A0AAE1KRA6"/>
<name>A0AAE1KRA6_PETCI</name>
<keyword evidence="3" id="KW-1185">Reference proteome</keyword>
<reference evidence="2" key="1">
    <citation type="submission" date="2023-10" db="EMBL/GenBank/DDBJ databases">
        <title>Genome assemblies of two species of porcelain crab, Petrolisthes cinctipes and Petrolisthes manimaculis (Anomura: Porcellanidae).</title>
        <authorList>
            <person name="Angst P."/>
        </authorList>
    </citation>
    <scope>NUCLEOTIDE SEQUENCE</scope>
    <source>
        <strain evidence="2">PB745_01</strain>
        <tissue evidence="2">Gill</tissue>
    </source>
</reference>
<proteinExistence type="predicted"/>